<protein>
    <submittedName>
        <fullName evidence="5">Helix-turn-helix transcriptional regulator</fullName>
    </submittedName>
</protein>
<dbReference type="SUPFAM" id="SSF46689">
    <property type="entry name" value="Homeodomain-like"/>
    <property type="match status" value="1"/>
</dbReference>
<reference evidence="5 6" key="1">
    <citation type="submission" date="2020-08" db="EMBL/GenBank/DDBJ databases">
        <title>Genome public.</title>
        <authorList>
            <person name="Liu C."/>
            <person name="Sun Q."/>
        </authorList>
    </citation>
    <scope>NUCLEOTIDE SEQUENCE [LARGE SCALE GENOMIC DNA]</scope>
    <source>
        <strain evidence="5 6">NSJ-7</strain>
    </source>
</reference>
<dbReference type="InterPro" id="IPR009057">
    <property type="entry name" value="Homeodomain-like_sf"/>
</dbReference>
<feature type="domain" description="HTH araC/xylS-type" evidence="4">
    <location>
        <begin position="25"/>
        <end position="66"/>
    </location>
</feature>
<evidence type="ECO:0000313" key="6">
    <source>
        <dbReference type="Proteomes" id="UP000635828"/>
    </source>
</evidence>
<comment type="caution">
    <text evidence="5">The sequence shown here is derived from an EMBL/GenBank/DDBJ whole genome shotgun (WGS) entry which is preliminary data.</text>
</comment>
<dbReference type="PRINTS" id="PR00032">
    <property type="entry name" value="HTHARAC"/>
</dbReference>
<dbReference type="PROSITE" id="PS01124">
    <property type="entry name" value="HTH_ARAC_FAMILY_2"/>
    <property type="match status" value="1"/>
</dbReference>
<dbReference type="EMBL" id="JACOOS010000003">
    <property type="protein sequence ID" value="MBC5676913.1"/>
    <property type="molecule type" value="Genomic_DNA"/>
</dbReference>
<evidence type="ECO:0000256" key="1">
    <source>
        <dbReference type="ARBA" id="ARBA00023015"/>
    </source>
</evidence>
<sequence length="70" mass="8506">MHELYQKPHQPTDYDRRRCFPDQTLFTFTEKSLAEISSYFCYSSQAHFQSAFKKQYGITPMQYRKQSRIL</sequence>
<evidence type="ECO:0000313" key="5">
    <source>
        <dbReference type="EMBL" id="MBC5676913.1"/>
    </source>
</evidence>
<name>A0ABR7FP10_9FIRM</name>
<evidence type="ECO:0000256" key="2">
    <source>
        <dbReference type="ARBA" id="ARBA00023125"/>
    </source>
</evidence>
<evidence type="ECO:0000256" key="3">
    <source>
        <dbReference type="ARBA" id="ARBA00023163"/>
    </source>
</evidence>
<dbReference type="Pfam" id="PF00165">
    <property type="entry name" value="HTH_AraC"/>
    <property type="match status" value="1"/>
</dbReference>
<evidence type="ECO:0000259" key="4">
    <source>
        <dbReference type="PROSITE" id="PS01124"/>
    </source>
</evidence>
<keyword evidence="6" id="KW-1185">Reference proteome</keyword>
<keyword evidence="1" id="KW-0805">Transcription regulation</keyword>
<gene>
    <name evidence="5" type="ORF">H8S22_04610</name>
</gene>
<keyword evidence="3" id="KW-0804">Transcription</keyword>
<accession>A0ABR7FP10</accession>
<dbReference type="InterPro" id="IPR018060">
    <property type="entry name" value="HTH_AraC"/>
</dbReference>
<organism evidence="5 6">
    <name type="scientific">Anaerostipes hominis</name>
    <name type="common">ex Liu et al. 2021</name>
    <dbReference type="NCBI Taxonomy" id="2763018"/>
    <lineage>
        <taxon>Bacteria</taxon>
        <taxon>Bacillati</taxon>
        <taxon>Bacillota</taxon>
        <taxon>Clostridia</taxon>
        <taxon>Lachnospirales</taxon>
        <taxon>Lachnospiraceae</taxon>
        <taxon>Anaerostipes</taxon>
    </lineage>
</organism>
<dbReference type="Proteomes" id="UP000635828">
    <property type="component" value="Unassembled WGS sequence"/>
</dbReference>
<keyword evidence="2" id="KW-0238">DNA-binding</keyword>
<proteinExistence type="predicted"/>
<dbReference type="Gene3D" id="1.10.10.60">
    <property type="entry name" value="Homeodomain-like"/>
    <property type="match status" value="1"/>
</dbReference>
<dbReference type="RefSeq" id="WP_081723845.1">
    <property type="nucleotide sequence ID" value="NZ_JACOOS010000003.1"/>
</dbReference>
<dbReference type="InterPro" id="IPR020449">
    <property type="entry name" value="Tscrpt_reg_AraC-type_HTH"/>
</dbReference>